<evidence type="ECO:0000313" key="2">
    <source>
        <dbReference type="Proteomes" id="UP001057520"/>
    </source>
</evidence>
<dbReference type="Proteomes" id="UP001057520">
    <property type="component" value="Chromosome"/>
</dbReference>
<keyword evidence="2" id="KW-1185">Reference proteome</keyword>
<name>A0ABY4ZZP0_9CAUL</name>
<evidence type="ECO:0000313" key="1">
    <source>
        <dbReference type="EMBL" id="USQ98135.1"/>
    </source>
</evidence>
<sequence>MTTADDHWPETLQRVVAAMEFELTDEKIGADTTKPSFMMRVVTHADFAALPALVTTAIHAGFEIDRRIAGAGRAYDAQARKVRQALAEALNREVVAGGSSPFVTGYATAYRMELARVLWAAISDAPARRLQELARTRLV</sequence>
<reference evidence="1 2" key="1">
    <citation type="submission" date="2022-04" db="EMBL/GenBank/DDBJ databases">
        <title>Genome sequence of soybean root-associated Caulobacter segnis RL271.</title>
        <authorList>
            <person name="Longley R."/>
            <person name="Bonito G."/>
            <person name="Trigodet F."/>
            <person name="Crosson S."/>
            <person name="Fiebig A."/>
        </authorList>
    </citation>
    <scope>NUCLEOTIDE SEQUENCE [LARGE SCALE GENOMIC DNA]</scope>
    <source>
        <strain evidence="1 2">RL271</strain>
    </source>
</reference>
<protein>
    <submittedName>
        <fullName evidence="1">Uncharacterized protein</fullName>
    </submittedName>
</protein>
<dbReference type="EMBL" id="CP096040">
    <property type="protein sequence ID" value="USQ98135.1"/>
    <property type="molecule type" value="Genomic_DNA"/>
</dbReference>
<accession>A0ABY4ZZP0</accession>
<organism evidence="1 2">
    <name type="scientific">Caulobacter segnis</name>
    <dbReference type="NCBI Taxonomy" id="88688"/>
    <lineage>
        <taxon>Bacteria</taxon>
        <taxon>Pseudomonadati</taxon>
        <taxon>Pseudomonadota</taxon>
        <taxon>Alphaproteobacteria</taxon>
        <taxon>Caulobacterales</taxon>
        <taxon>Caulobacteraceae</taxon>
        <taxon>Caulobacter</taxon>
    </lineage>
</organism>
<gene>
    <name evidence="1" type="ORF">MZV50_11575</name>
</gene>
<proteinExistence type="predicted"/>